<evidence type="ECO:0000256" key="4">
    <source>
        <dbReference type="ARBA" id="ARBA00023242"/>
    </source>
</evidence>
<keyword evidence="8" id="KW-1185">Reference proteome</keyword>
<evidence type="ECO:0000256" key="6">
    <source>
        <dbReference type="SAM" id="Phobius"/>
    </source>
</evidence>
<dbReference type="AlphaFoldDB" id="A0AAQ3NFJ0"/>
<proteinExistence type="inferred from homology"/>
<dbReference type="GO" id="GO:0005634">
    <property type="term" value="C:nucleus"/>
    <property type="evidence" value="ECO:0007669"/>
    <property type="project" value="UniProtKB-SubCell"/>
</dbReference>
<evidence type="ECO:0000313" key="7">
    <source>
        <dbReference type="EMBL" id="WVZ08831.1"/>
    </source>
</evidence>
<keyword evidence="4" id="KW-0539">Nucleus</keyword>
<feature type="region of interest" description="SAW" evidence="5">
    <location>
        <begin position="478"/>
        <end position="556"/>
    </location>
</feature>
<name>A0AAQ3NFJ0_VIGMU</name>
<comment type="subcellular location">
    <subcellularLocation>
        <location evidence="1">Nucleus</location>
    </subcellularLocation>
</comment>
<evidence type="ECO:0000256" key="1">
    <source>
        <dbReference type="ARBA" id="ARBA00004123"/>
    </source>
</evidence>
<keyword evidence="2" id="KW-0805">Transcription regulation</keyword>
<protein>
    <submittedName>
        <fullName evidence="7">Uncharacterized protein</fullName>
    </submittedName>
</protein>
<dbReference type="Pfam" id="PF03514">
    <property type="entry name" value="GRAS"/>
    <property type="match status" value="1"/>
</dbReference>
<sequence>MQSPWSFFEGMNSTFQSGVESLGFTVYDHVGDCGSYGFTVDDHVGDCGAYGFTVDDHVGDYELNTLLSTLEDSTSEICSIPFSSSSLIFSNDHVHTQYPINEETLQLPSLMEFDDFDSILDTEIASIQGHGYIWESEGSFFPPQNLSSEVENAWSPTPSVRSELSINQASPLTLPHQNMEIENQVSLPHLLEAHGEALEQGQKSLAEVILRCLSQKASPLGESLERLVFYLSQSMTNHGDYLKGEAFKNYEAALRALYQGLPVGKVAHFAAVSAILEAMPQDCNSVHIVDSCVGHGFQWVPMIEAIAHMNKTVKLTSIKWDGDGEGLECFSSPSNFEETKRRLCEHAKSCGLKLKVEEKGVKELVAEIKKMNRRGGRGEFLAFNSMIGLPHMRRESSRKQALEFLRVAEGLINTSGNRGIITFGDGSAYEKVKNNLNFRSFFKAHLEHYQALLEAIESHFPTRFSEARIAMEQLFLQPCISSLDWLQTWEETHSGDPLEAEISFKGCQLSKNILLEIREVLGGSEGSYQARIEGQNENELVLEYKGTQLEVLEDEVHCICDFSRAVTRVLLGTGKKGSCSDCGQYFLLSFTVWFGIEFLVMVFLGCVLLSLGVPYWNQVFD</sequence>
<dbReference type="InterPro" id="IPR005202">
    <property type="entry name" value="TF_GRAS"/>
</dbReference>
<gene>
    <name evidence="7" type="ORF">V8G54_022177</name>
</gene>
<evidence type="ECO:0000313" key="8">
    <source>
        <dbReference type="Proteomes" id="UP001374535"/>
    </source>
</evidence>
<comment type="caution">
    <text evidence="5">Lacks conserved residue(s) required for the propagation of feature annotation.</text>
</comment>
<feature type="region of interest" description="Leucine repeat II (LRII)" evidence="5">
    <location>
        <begin position="338"/>
        <end position="370"/>
    </location>
</feature>
<accession>A0AAQ3NFJ0</accession>
<keyword evidence="6" id="KW-0812">Transmembrane</keyword>
<keyword evidence="3" id="KW-0804">Transcription</keyword>
<dbReference type="Proteomes" id="UP001374535">
    <property type="component" value="Chromosome 6"/>
</dbReference>
<dbReference type="PROSITE" id="PS50985">
    <property type="entry name" value="GRAS"/>
    <property type="match status" value="1"/>
</dbReference>
<keyword evidence="6" id="KW-1133">Transmembrane helix</keyword>
<evidence type="ECO:0000256" key="2">
    <source>
        <dbReference type="ARBA" id="ARBA00023015"/>
    </source>
</evidence>
<keyword evidence="6" id="KW-0472">Membrane</keyword>
<feature type="transmembrane region" description="Helical" evidence="6">
    <location>
        <begin position="585"/>
        <end position="611"/>
    </location>
</feature>
<dbReference type="PANTHER" id="PTHR31636">
    <property type="entry name" value="OSJNBA0084A10.13 PROTEIN-RELATED"/>
    <property type="match status" value="1"/>
</dbReference>
<feature type="short sequence motif" description="VHIID" evidence="5">
    <location>
        <begin position="286"/>
        <end position="290"/>
    </location>
</feature>
<dbReference type="EMBL" id="CP144695">
    <property type="protein sequence ID" value="WVZ08831.1"/>
    <property type="molecule type" value="Genomic_DNA"/>
</dbReference>
<comment type="similarity">
    <text evidence="5">Belongs to the GRAS family.</text>
</comment>
<evidence type="ECO:0000256" key="5">
    <source>
        <dbReference type="PROSITE-ProRule" id="PRU01191"/>
    </source>
</evidence>
<organism evidence="7 8">
    <name type="scientific">Vigna mungo</name>
    <name type="common">Black gram</name>
    <name type="synonym">Phaseolus mungo</name>
    <dbReference type="NCBI Taxonomy" id="3915"/>
    <lineage>
        <taxon>Eukaryota</taxon>
        <taxon>Viridiplantae</taxon>
        <taxon>Streptophyta</taxon>
        <taxon>Embryophyta</taxon>
        <taxon>Tracheophyta</taxon>
        <taxon>Spermatophyta</taxon>
        <taxon>Magnoliopsida</taxon>
        <taxon>eudicotyledons</taxon>
        <taxon>Gunneridae</taxon>
        <taxon>Pentapetalae</taxon>
        <taxon>rosids</taxon>
        <taxon>fabids</taxon>
        <taxon>Fabales</taxon>
        <taxon>Fabaceae</taxon>
        <taxon>Papilionoideae</taxon>
        <taxon>50 kb inversion clade</taxon>
        <taxon>NPAAA clade</taxon>
        <taxon>indigoferoid/millettioid clade</taxon>
        <taxon>Phaseoleae</taxon>
        <taxon>Vigna</taxon>
    </lineage>
</organism>
<evidence type="ECO:0000256" key="3">
    <source>
        <dbReference type="ARBA" id="ARBA00023163"/>
    </source>
</evidence>
<reference evidence="7 8" key="1">
    <citation type="journal article" date="2023" name="Life. Sci Alliance">
        <title>Evolutionary insights into 3D genome organization and epigenetic landscape of Vigna mungo.</title>
        <authorList>
            <person name="Junaid A."/>
            <person name="Singh B."/>
            <person name="Bhatia S."/>
        </authorList>
    </citation>
    <scope>NUCLEOTIDE SEQUENCE [LARGE SCALE GENOMIC DNA]</scope>
    <source>
        <strain evidence="7">Urdbean</strain>
    </source>
</reference>